<evidence type="ECO:0000256" key="5">
    <source>
        <dbReference type="ARBA" id="ARBA00023014"/>
    </source>
</evidence>
<evidence type="ECO:0000256" key="1">
    <source>
        <dbReference type="ARBA" id="ARBA00001966"/>
    </source>
</evidence>
<dbReference type="NCBIfam" id="TIGR04085">
    <property type="entry name" value="rSAM_more_4Fe4S"/>
    <property type="match status" value="1"/>
</dbReference>
<dbReference type="PROSITE" id="PS51918">
    <property type="entry name" value="RADICAL_SAM"/>
    <property type="match status" value="1"/>
</dbReference>
<evidence type="ECO:0000256" key="3">
    <source>
        <dbReference type="ARBA" id="ARBA00022723"/>
    </source>
</evidence>
<accession>A0A173U9G9</accession>
<dbReference type="InterPro" id="IPR034485">
    <property type="entry name" value="Anaerobic_Cys-type_sulfatase-m"/>
</dbReference>
<dbReference type="InterPro" id="IPR023867">
    <property type="entry name" value="Sulphatase_maturase_rSAM"/>
</dbReference>
<dbReference type="GO" id="GO:0016491">
    <property type="term" value="F:oxidoreductase activity"/>
    <property type="evidence" value="ECO:0007669"/>
    <property type="project" value="InterPro"/>
</dbReference>
<dbReference type="PANTHER" id="PTHR43273">
    <property type="entry name" value="ANAEROBIC SULFATASE-MATURATING ENZYME HOMOLOG ASLB-RELATED"/>
    <property type="match status" value="1"/>
</dbReference>
<proteinExistence type="inferred from homology"/>
<dbReference type="GO" id="GO:0051536">
    <property type="term" value="F:iron-sulfur cluster binding"/>
    <property type="evidence" value="ECO:0007669"/>
    <property type="project" value="UniProtKB-KW"/>
</dbReference>
<dbReference type="EMBL" id="WMQE01000040">
    <property type="protein sequence ID" value="MTK22495.1"/>
    <property type="molecule type" value="Genomic_DNA"/>
</dbReference>
<dbReference type="GO" id="GO:0046872">
    <property type="term" value="F:metal ion binding"/>
    <property type="evidence" value="ECO:0007669"/>
    <property type="project" value="UniProtKB-KW"/>
</dbReference>
<dbReference type="RefSeq" id="WP_006784315.1">
    <property type="nucleotide sequence ID" value="NZ_CABJBH010000011.1"/>
</dbReference>
<keyword evidence="2" id="KW-0949">S-adenosyl-L-methionine</keyword>
<dbReference type="Gene3D" id="3.20.20.70">
    <property type="entry name" value="Aldolase class I"/>
    <property type="match status" value="1"/>
</dbReference>
<evidence type="ECO:0000256" key="4">
    <source>
        <dbReference type="ARBA" id="ARBA00023004"/>
    </source>
</evidence>
<dbReference type="OrthoDB" id="9808591at2"/>
<dbReference type="CDD" id="cd01335">
    <property type="entry name" value="Radical_SAM"/>
    <property type="match status" value="1"/>
</dbReference>
<dbReference type="InterPro" id="IPR023885">
    <property type="entry name" value="4Fe4S-binding_SPASM_dom"/>
</dbReference>
<keyword evidence="3" id="KW-0479">Metal-binding</keyword>
<name>A0A173U9G9_9FIRM</name>
<comment type="caution">
    <text evidence="7">The sequence shown here is derived from an EMBL/GenBank/DDBJ whole genome shotgun (WGS) entry which is preliminary data.</text>
</comment>
<keyword evidence="5" id="KW-0411">Iron-sulfur</keyword>
<dbReference type="Pfam" id="PF04055">
    <property type="entry name" value="Radical_SAM"/>
    <property type="match status" value="1"/>
</dbReference>
<reference evidence="7 8" key="1">
    <citation type="journal article" date="2019" name="Nat. Med.">
        <title>A library of human gut bacterial isolates paired with longitudinal multiomics data enables mechanistic microbiome research.</title>
        <authorList>
            <person name="Poyet M."/>
            <person name="Groussin M."/>
            <person name="Gibbons S.M."/>
            <person name="Avila-Pacheco J."/>
            <person name="Jiang X."/>
            <person name="Kearney S.M."/>
            <person name="Perrotta A.R."/>
            <person name="Berdy B."/>
            <person name="Zhao S."/>
            <person name="Lieberman T.D."/>
            <person name="Swanson P.K."/>
            <person name="Smith M."/>
            <person name="Roesemann S."/>
            <person name="Alexander J.E."/>
            <person name="Rich S.A."/>
            <person name="Livny J."/>
            <person name="Vlamakis H."/>
            <person name="Clish C."/>
            <person name="Bullock K."/>
            <person name="Deik A."/>
            <person name="Scott J."/>
            <person name="Pierce K.A."/>
            <person name="Xavier R.J."/>
            <person name="Alm E.J."/>
        </authorList>
    </citation>
    <scope>NUCLEOTIDE SEQUENCE [LARGE SCALE GENOMIC DNA]</scope>
    <source>
        <strain evidence="7 8">BIOML-A198</strain>
    </source>
</reference>
<dbReference type="InterPro" id="IPR013785">
    <property type="entry name" value="Aldolase_TIM"/>
</dbReference>
<dbReference type="InterPro" id="IPR007197">
    <property type="entry name" value="rSAM"/>
</dbReference>
<keyword evidence="4" id="KW-0408">Iron</keyword>
<dbReference type="SFLD" id="SFLDG01072">
    <property type="entry name" value="dehydrogenase_like"/>
    <property type="match status" value="1"/>
</dbReference>
<dbReference type="Proteomes" id="UP000487649">
    <property type="component" value="Unassembled WGS sequence"/>
</dbReference>
<dbReference type="InterPro" id="IPR058240">
    <property type="entry name" value="rSAM_sf"/>
</dbReference>
<evidence type="ECO:0000256" key="2">
    <source>
        <dbReference type="ARBA" id="ARBA00022691"/>
    </source>
</evidence>
<dbReference type="SFLD" id="SFLDF00289">
    <property type="entry name" value="anaerobic_Cys-type_sulfatase-m"/>
    <property type="match status" value="1"/>
</dbReference>
<dbReference type="Pfam" id="PF13186">
    <property type="entry name" value="SPASM"/>
    <property type="match status" value="1"/>
</dbReference>
<gene>
    <name evidence="7" type="ORF">GMA92_13840</name>
</gene>
<evidence type="ECO:0000313" key="7">
    <source>
        <dbReference type="EMBL" id="MTK22495.1"/>
    </source>
</evidence>
<dbReference type="SFLD" id="SFLDG01384">
    <property type="entry name" value="thioether_bond_formation_requi"/>
    <property type="match status" value="1"/>
</dbReference>
<sequence>MLSILIKPASSRCNLKCKYCFYEDESLNRSQSDYGMMKVETLEVIIKKALEYEVDVCSFLFQGGEPTLVGLHFYEHVIKFQQRYNVHHVKIMNSIQSNGLLLDESWAHFFKQHDFLVGLSIDGIKVTHECYRGKNFDQVVKAAELLKRFEVPFNVLTVVTDEVCEQIAAIYTFYKQHHFRYLQFIPCLDSLDNHNYLSVDSYTTFLKTLFQLWFDDATKGNLISIGYFDDLLHLLCAEFPKTCGRLGRCGMHYVLEADGSVYPCDFYMMDAYYLGNLLQDDFEVLNDKRRDLQFLEPIFSKTCKKCKWYRLCYGGCRRERVSQLGVNKYCQAYQAFLEEAYPLLQWMANRILMTNI</sequence>
<dbReference type="SFLD" id="SFLDS00029">
    <property type="entry name" value="Radical_SAM"/>
    <property type="match status" value="1"/>
</dbReference>
<dbReference type="PANTHER" id="PTHR43273:SF3">
    <property type="entry name" value="ANAEROBIC SULFATASE-MATURATING ENZYME HOMOLOG ASLB-RELATED"/>
    <property type="match status" value="1"/>
</dbReference>
<protein>
    <submittedName>
        <fullName evidence="7">Anaerobic sulfatase maturase</fullName>
    </submittedName>
</protein>
<dbReference type="AlphaFoldDB" id="A0A173U9G9"/>
<evidence type="ECO:0000313" key="8">
    <source>
        <dbReference type="Proteomes" id="UP000487649"/>
    </source>
</evidence>
<evidence type="ECO:0000256" key="6">
    <source>
        <dbReference type="ARBA" id="ARBA00023601"/>
    </source>
</evidence>
<dbReference type="SUPFAM" id="SSF102114">
    <property type="entry name" value="Radical SAM enzymes"/>
    <property type="match status" value="1"/>
</dbReference>
<comment type="cofactor">
    <cofactor evidence="1">
        <name>[4Fe-4S] cluster</name>
        <dbReference type="ChEBI" id="CHEBI:49883"/>
    </cofactor>
</comment>
<organism evidence="7 8">
    <name type="scientific">Turicibacter sanguinis</name>
    <dbReference type="NCBI Taxonomy" id="154288"/>
    <lineage>
        <taxon>Bacteria</taxon>
        <taxon>Bacillati</taxon>
        <taxon>Bacillota</taxon>
        <taxon>Erysipelotrichia</taxon>
        <taxon>Erysipelotrichales</taxon>
        <taxon>Turicibacteraceae</taxon>
        <taxon>Turicibacter</taxon>
    </lineage>
</organism>
<dbReference type="SFLD" id="SFLDG01386">
    <property type="entry name" value="main_SPASM_domain-containing"/>
    <property type="match status" value="1"/>
</dbReference>
<comment type="similarity">
    <text evidence="6">Belongs to the radical SAM superfamily. Anaerobic sulfatase-maturating enzyme family.</text>
</comment>
<dbReference type="NCBIfam" id="TIGR03942">
    <property type="entry name" value="sulfatase_rSAM"/>
    <property type="match status" value="1"/>
</dbReference>
<dbReference type="SFLD" id="SFLDG01067">
    <property type="entry name" value="SPASM/twitch_domain_containing"/>
    <property type="match status" value="1"/>
</dbReference>